<gene>
    <name evidence="2" type="ORF">A6770_41220</name>
</gene>
<protein>
    <submittedName>
        <fullName evidence="2">Transposase</fullName>
    </submittedName>
</protein>
<evidence type="ECO:0000313" key="3">
    <source>
        <dbReference type="Proteomes" id="UP000252107"/>
    </source>
</evidence>
<dbReference type="Pfam" id="PF13384">
    <property type="entry name" value="HTH_23"/>
    <property type="match status" value="1"/>
</dbReference>
<feature type="domain" description="Winged helix-turn helix" evidence="1">
    <location>
        <begin position="115"/>
        <end position="173"/>
    </location>
</feature>
<evidence type="ECO:0000313" key="2">
    <source>
        <dbReference type="EMBL" id="RCJ32360.1"/>
    </source>
</evidence>
<dbReference type="EMBL" id="LXQD01000208">
    <property type="protein sequence ID" value="RCJ32360.1"/>
    <property type="molecule type" value="Genomic_DNA"/>
</dbReference>
<dbReference type="InterPro" id="IPR009057">
    <property type="entry name" value="Homeodomain-like_sf"/>
</dbReference>
<comment type="caution">
    <text evidence="2">The sequence shown here is derived from an EMBL/GenBank/DDBJ whole genome shotgun (WGS) entry which is preliminary data.</text>
</comment>
<name>A0A367R912_9NOSO</name>
<sequence length="189" mass="21866">MITQHSQTTAQAVETKQQQPTEAMVVDALAEIQEFIAVCADVREVRKALAVKLVYQGYLYDEIQKILDVSRGSITGWKKAYEEKGIDGLRLSYKGRKSYLLSVQREEVLSWLQTKDTWELGELEYQLAFEYDVVYESKQSYYDLFEQAGISWKKTTKLNPKANPDAVAEKKKRLKHCWQTNALKSRQES</sequence>
<dbReference type="InterPro" id="IPR025959">
    <property type="entry name" value="Winged_HTH_dom"/>
</dbReference>
<dbReference type="Pfam" id="PF13592">
    <property type="entry name" value="HTH_33"/>
    <property type="match status" value="1"/>
</dbReference>
<keyword evidence="3" id="KW-1185">Reference proteome</keyword>
<proteinExistence type="predicted"/>
<organism evidence="2 3">
    <name type="scientific">Nostoc minutum NIES-26</name>
    <dbReference type="NCBI Taxonomy" id="1844469"/>
    <lineage>
        <taxon>Bacteria</taxon>
        <taxon>Bacillati</taxon>
        <taxon>Cyanobacteriota</taxon>
        <taxon>Cyanophyceae</taxon>
        <taxon>Nostocales</taxon>
        <taxon>Nostocaceae</taxon>
        <taxon>Nostoc</taxon>
    </lineage>
</organism>
<evidence type="ECO:0000259" key="1">
    <source>
        <dbReference type="Pfam" id="PF13592"/>
    </source>
</evidence>
<reference evidence="2" key="1">
    <citation type="submission" date="2016-04" db="EMBL/GenBank/DDBJ databases">
        <authorList>
            <person name="Tabuchi Yagui T.R."/>
        </authorList>
    </citation>
    <scope>NUCLEOTIDE SEQUENCE [LARGE SCALE GENOMIC DNA]</scope>
    <source>
        <strain evidence="2">NIES-26</strain>
    </source>
</reference>
<dbReference type="SUPFAM" id="SSF46689">
    <property type="entry name" value="Homeodomain-like"/>
    <property type="match status" value="1"/>
</dbReference>
<dbReference type="Proteomes" id="UP000252107">
    <property type="component" value="Unassembled WGS sequence"/>
</dbReference>
<dbReference type="AlphaFoldDB" id="A0A367R912"/>
<accession>A0A367R912</accession>